<reference evidence="1" key="2">
    <citation type="submission" date="2025-09" db="UniProtKB">
        <authorList>
            <consortium name="EnsemblPlants"/>
        </authorList>
    </citation>
    <scope>IDENTIFICATION</scope>
</reference>
<evidence type="ECO:0000313" key="2">
    <source>
        <dbReference type="Proteomes" id="UP001732700"/>
    </source>
</evidence>
<dbReference type="Proteomes" id="UP001732700">
    <property type="component" value="Chromosome 4D"/>
</dbReference>
<dbReference type="EnsemblPlants" id="AVESA.00010b.r2.4DG0779480.1">
    <property type="protein sequence ID" value="AVESA.00010b.r2.4DG0779480.1.CDS.1"/>
    <property type="gene ID" value="AVESA.00010b.r2.4DG0779480"/>
</dbReference>
<reference evidence="1" key="1">
    <citation type="submission" date="2021-05" db="EMBL/GenBank/DDBJ databases">
        <authorList>
            <person name="Scholz U."/>
            <person name="Mascher M."/>
            <person name="Fiebig A."/>
        </authorList>
    </citation>
    <scope>NUCLEOTIDE SEQUENCE [LARGE SCALE GENOMIC DNA]</scope>
</reference>
<evidence type="ECO:0000313" key="1">
    <source>
        <dbReference type="EnsemblPlants" id="AVESA.00010b.r2.4DG0779480.1.CDS.1"/>
    </source>
</evidence>
<proteinExistence type="predicted"/>
<name>A0ACD5XA11_AVESA</name>
<keyword evidence="2" id="KW-1185">Reference proteome</keyword>
<accession>A0ACD5XA11</accession>
<protein>
    <submittedName>
        <fullName evidence="1">Uncharacterized protein</fullName>
    </submittedName>
</protein>
<sequence length="430" mass="46997">MASQRLAAAAAPSMSTAATGTGTAASATTCTSTSPASAATTIFSLTEDDLREIFLRLPDLPSLVRAALTCRPWLRAVRSSRPFRRSFRALHPGPLMGLFLKIGDAVSPSFLPLPRSDPIVTVALSRGDFFLTSLPPSPKGWILSDCRNGYVLMWNGMQDSPSVAALNPMTWAVTVLPPVPGEMAAGGRRDVYFIGFNLLSSEESPWSFRVTCVCTDRRSVRAAVFSSETWEWAIGPWVRVGGRCSFKFMAGTLVGGSVFWPYHVEARMVRIDTATMDVSFVDLPPGVVKLLNNIGVGDTRNGELCIVYASDFVLHVWVRRPSAVDGAEIWALQTTLSLRAQLDRIAHASVPDVLFRLQILQVRSGLVHLSTTCMTHVGTLHSWYFSFSLETMELELLLDANSDGVAHLYNMAWPPSLVRDDDDEGIGQEE</sequence>
<organism evidence="1 2">
    <name type="scientific">Avena sativa</name>
    <name type="common">Oat</name>
    <dbReference type="NCBI Taxonomy" id="4498"/>
    <lineage>
        <taxon>Eukaryota</taxon>
        <taxon>Viridiplantae</taxon>
        <taxon>Streptophyta</taxon>
        <taxon>Embryophyta</taxon>
        <taxon>Tracheophyta</taxon>
        <taxon>Spermatophyta</taxon>
        <taxon>Magnoliopsida</taxon>
        <taxon>Liliopsida</taxon>
        <taxon>Poales</taxon>
        <taxon>Poaceae</taxon>
        <taxon>BOP clade</taxon>
        <taxon>Pooideae</taxon>
        <taxon>Poodae</taxon>
        <taxon>Poeae</taxon>
        <taxon>Poeae Chloroplast Group 1 (Aveneae type)</taxon>
        <taxon>Aveninae</taxon>
        <taxon>Avena</taxon>
    </lineage>
</organism>